<feature type="chain" id="PRO_5045459067" evidence="1">
    <location>
        <begin position="22"/>
        <end position="255"/>
    </location>
</feature>
<dbReference type="RefSeq" id="WP_379857595.1">
    <property type="nucleotide sequence ID" value="NZ_JBHZQA010000003.1"/>
</dbReference>
<gene>
    <name evidence="3" type="ORF">ACFX5D_07365</name>
</gene>
<feature type="domain" description="DUF4382" evidence="2">
    <location>
        <begin position="34"/>
        <end position="165"/>
    </location>
</feature>
<sequence length="255" mass="27158">MKKMKIILSFFVLGIIMTACNNNDESSSSYPYAIKMTDAPGPYQKVNIDLLGVEVTGDAGQTVTLNVRKGIYNLLDFSNGVSTLIATDTLQISKVAQIRLILGTNNTVVVDNVTYPLSTPSAEQSGLKLQVHHTLEQGILYNVLLDFDANKSIVNTGNGTYKLKPVVRTIETAISGNIKGKITPVGSLAVVTAVDVLTSLSYSTNVNTSGEFLVMGLPSGTYNVTITPVLPLLPVTKSTIVVTTGITTDIGIITF</sequence>
<dbReference type="Proteomes" id="UP001600039">
    <property type="component" value="Unassembled WGS sequence"/>
</dbReference>
<protein>
    <submittedName>
        <fullName evidence="3">DUF4382 domain-containing protein</fullName>
    </submittedName>
</protein>
<dbReference type="InterPro" id="IPR013784">
    <property type="entry name" value="Carb-bd-like_fold"/>
</dbReference>
<proteinExistence type="predicted"/>
<dbReference type="Pfam" id="PF14321">
    <property type="entry name" value="DUF4382"/>
    <property type="match status" value="1"/>
</dbReference>
<evidence type="ECO:0000313" key="4">
    <source>
        <dbReference type="Proteomes" id="UP001600039"/>
    </source>
</evidence>
<evidence type="ECO:0000313" key="3">
    <source>
        <dbReference type="EMBL" id="MFE3847781.1"/>
    </source>
</evidence>
<organism evidence="3 4">
    <name type="scientific">Flavobacterium fructosi</name>
    <dbReference type="NCBI Taxonomy" id="3230416"/>
    <lineage>
        <taxon>Bacteria</taxon>
        <taxon>Pseudomonadati</taxon>
        <taxon>Bacteroidota</taxon>
        <taxon>Flavobacteriia</taxon>
        <taxon>Flavobacteriales</taxon>
        <taxon>Flavobacteriaceae</taxon>
        <taxon>Flavobacterium</taxon>
    </lineage>
</organism>
<reference evidence="3 4" key="1">
    <citation type="submission" date="2024-06" db="EMBL/GenBank/DDBJ databases">
        <title>Flavobacterium spp. isolated from glacier.</title>
        <authorList>
            <person name="Han D."/>
        </authorList>
    </citation>
    <scope>NUCLEOTIDE SEQUENCE [LARGE SCALE GENOMIC DNA]</scope>
    <source>
        <strain evidence="3 4">LB3P45</strain>
    </source>
</reference>
<feature type="signal peptide" evidence="1">
    <location>
        <begin position="1"/>
        <end position="21"/>
    </location>
</feature>
<comment type="caution">
    <text evidence="3">The sequence shown here is derived from an EMBL/GenBank/DDBJ whole genome shotgun (WGS) entry which is preliminary data.</text>
</comment>
<dbReference type="SUPFAM" id="SSF49452">
    <property type="entry name" value="Starch-binding domain-like"/>
    <property type="match status" value="1"/>
</dbReference>
<dbReference type="InterPro" id="IPR025491">
    <property type="entry name" value="DUF4382"/>
</dbReference>
<dbReference type="PROSITE" id="PS51257">
    <property type="entry name" value="PROKAR_LIPOPROTEIN"/>
    <property type="match status" value="1"/>
</dbReference>
<evidence type="ECO:0000259" key="2">
    <source>
        <dbReference type="Pfam" id="PF14321"/>
    </source>
</evidence>
<name>A0ABW6HL75_9FLAO</name>
<dbReference type="EMBL" id="JBHZQA010000003">
    <property type="protein sequence ID" value="MFE3847781.1"/>
    <property type="molecule type" value="Genomic_DNA"/>
</dbReference>
<keyword evidence="1" id="KW-0732">Signal</keyword>
<dbReference type="Gene3D" id="2.60.40.1120">
    <property type="entry name" value="Carboxypeptidase-like, regulatory domain"/>
    <property type="match status" value="1"/>
</dbReference>
<evidence type="ECO:0000256" key="1">
    <source>
        <dbReference type="SAM" id="SignalP"/>
    </source>
</evidence>
<keyword evidence="4" id="KW-1185">Reference proteome</keyword>
<accession>A0ABW6HL75</accession>